<dbReference type="InterPro" id="IPR039424">
    <property type="entry name" value="SBP_5"/>
</dbReference>
<dbReference type="PIRSF" id="PIRSF002741">
    <property type="entry name" value="MppA"/>
    <property type="match status" value="1"/>
</dbReference>
<dbReference type="AlphaFoldDB" id="A0A974BH09"/>
<evidence type="ECO:0000313" key="7">
    <source>
        <dbReference type="EMBL" id="NYB72716.1"/>
    </source>
</evidence>
<dbReference type="PROSITE" id="PS51257">
    <property type="entry name" value="PROKAR_LIPOPROTEIN"/>
    <property type="match status" value="1"/>
</dbReference>
<evidence type="ECO:0000256" key="5">
    <source>
        <dbReference type="SAM" id="SignalP"/>
    </source>
</evidence>
<evidence type="ECO:0000256" key="3">
    <source>
        <dbReference type="ARBA" id="ARBA00022729"/>
    </source>
</evidence>
<dbReference type="PANTHER" id="PTHR30290">
    <property type="entry name" value="PERIPLASMIC BINDING COMPONENT OF ABC TRANSPORTER"/>
    <property type="match status" value="1"/>
</dbReference>
<dbReference type="RefSeq" id="WP_179236396.1">
    <property type="nucleotide sequence ID" value="NZ_JACBNQ010000001.1"/>
</dbReference>
<dbReference type="GO" id="GO:0015833">
    <property type="term" value="P:peptide transport"/>
    <property type="evidence" value="ECO:0007669"/>
    <property type="project" value="TreeGrafter"/>
</dbReference>
<gene>
    <name evidence="7" type="ORF">HZF24_01025</name>
</gene>
<evidence type="ECO:0000256" key="1">
    <source>
        <dbReference type="ARBA" id="ARBA00005695"/>
    </source>
</evidence>
<feature type="domain" description="Solute-binding protein family 5" evidence="6">
    <location>
        <begin position="100"/>
        <end position="462"/>
    </location>
</feature>
<dbReference type="GO" id="GO:1904680">
    <property type="term" value="F:peptide transmembrane transporter activity"/>
    <property type="evidence" value="ECO:0007669"/>
    <property type="project" value="TreeGrafter"/>
</dbReference>
<evidence type="ECO:0000256" key="4">
    <source>
        <dbReference type="SAM" id="MobiDB-lite"/>
    </source>
</evidence>
<dbReference type="PANTHER" id="PTHR30290:SF9">
    <property type="entry name" value="OLIGOPEPTIDE-BINDING PROTEIN APPA"/>
    <property type="match status" value="1"/>
</dbReference>
<proteinExistence type="inferred from homology"/>
<dbReference type="Proteomes" id="UP000611629">
    <property type="component" value="Unassembled WGS sequence"/>
</dbReference>
<organism evidence="7 8">
    <name type="scientific">Sedimentibacter hydroxybenzoicus DSM 7310</name>
    <dbReference type="NCBI Taxonomy" id="1123245"/>
    <lineage>
        <taxon>Bacteria</taxon>
        <taxon>Bacillati</taxon>
        <taxon>Bacillota</taxon>
        <taxon>Tissierellia</taxon>
        <taxon>Sedimentibacter</taxon>
    </lineage>
</organism>
<dbReference type="InterPro" id="IPR000914">
    <property type="entry name" value="SBP_5_dom"/>
</dbReference>
<dbReference type="Gene3D" id="3.10.105.10">
    <property type="entry name" value="Dipeptide-binding Protein, Domain 3"/>
    <property type="match status" value="1"/>
</dbReference>
<dbReference type="Gene3D" id="3.40.190.10">
    <property type="entry name" value="Periplasmic binding protein-like II"/>
    <property type="match status" value="1"/>
</dbReference>
<comment type="caution">
    <text evidence="7">The sequence shown here is derived from an EMBL/GenBank/DDBJ whole genome shotgun (WGS) entry which is preliminary data.</text>
</comment>
<evidence type="ECO:0000256" key="2">
    <source>
        <dbReference type="ARBA" id="ARBA00022448"/>
    </source>
</evidence>
<keyword evidence="2" id="KW-0813">Transport</keyword>
<evidence type="ECO:0000313" key="8">
    <source>
        <dbReference type="Proteomes" id="UP000611629"/>
    </source>
</evidence>
<keyword evidence="3 5" id="KW-0732">Signal</keyword>
<dbReference type="InterPro" id="IPR030678">
    <property type="entry name" value="Peptide/Ni-bd"/>
</dbReference>
<dbReference type="GO" id="GO:0043190">
    <property type="term" value="C:ATP-binding cassette (ABC) transporter complex"/>
    <property type="evidence" value="ECO:0007669"/>
    <property type="project" value="InterPro"/>
</dbReference>
<accession>A0A974BH09</accession>
<comment type="similarity">
    <text evidence="1">Belongs to the bacterial solute-binding protein 5 family.</text>
</comment>
<protein>
    <submittedName>
        <fullName evidence="7">ABC transporter substrate-binding protein</fullName>
    </submittedName>
</protein>
<sequence>MSRKTLSIISLSLIILMMFVTACSSNQTAAPPQDGSSNEQGQETNNNDSKEETVKRTDLVFGIPQDPQFLTAGRSNGQIPNIMQTQLYNNLLRTNPDGSYSPELAKNWEVSDDNLTYTFYLRDDVLFHDGSKMTSKDVAFSFDYHAGKLADYPSGTQARSFLNFYEETEIIDEYTVKIHYSKVYGPTLSCLSDIILGILPEDAFLSTGQDEFEKHPIGTGPYKFISKVPGETIKMQANEDYFDGIPSIKDLTFSIRLDTDAAVIALQTGELDFVTNIATSYKNTIDSDSNLKWFMTDSPGQGWVIFNTGINTDKVGSKYFSDVRLRQAVAYAVDKEDINIASTDGYGKIINSPIPNTFAGYTDVPDYYTRDLNKAEELLIDAGYPNGFSVNLRCITTPTYYKPAETLIGQLAEIGINATLEVLESGAYWTSIMTNYDYDIAIGNYTATTPDADIPLMQHYYTDATLRYTNHSIKELDDLLDKARSELDKSKREEAYAKAVEVILKDNCLVVPLYQFVVTGAGNANLQNVNASPYVDWKISDWSW</sequence>
<keyword evidence="8" id="KW-1185">Reference proteome</keyword>
<feature type="signal peptide" evidence="5">
    <location>
        <begin position="1"/>
        <end position="22"/>
    </location>
</feature>
<dbReference type="Pfam" id="PF00496">
    <property type="entry name" value="SBP_bac_5"/>
    <property type="match status" value="1"/>
</dbReference>
<dbReference type="SUPFAM" id="SSF53850">
    <property type="entry name" value="Periplasmic binding protein-like II"/>
    <property type="match status" value="1"/>
</dbReference>
<reference evidence="7" key="1">
    <citation type="submission" date="2020-07" db="EMBL/GenBank/DDBJ databases">
        <title>Genomic analysis of a strain of Sedimentibacter Hydroxybenzoicus DSM7310.</title>
        <authorList>
            <person name="Ma S."/>
        </authorList>
    </citation>
    <scope>NUCLEOTIDE SEQUENCE</scope>
    <source>
        <strain evidence="7">DSM 7310</strain>
    </source>
</reference>
<feature type="chain" id="PRO_5038625753" evidence="5">
    <location>
        <begin position="23"/>
        <end position="544"/>
    </location>
</feature>
<dbReference type="EMBL" id="JACBNQ010000001">
    <property type="protein sequence ID" value="NYB72716.1"/>
    <property type="molecule type" value="Genomic_DNA"/>
</dbReference>
<name>A0A974BH09_SEDHY</name>
<dbReference type="GO" id="GO:0042597">
    <property type="term" value="C:periplasmic space"/>
    <property type="evidence" value="ECO:0007669"/>
    <property type="project" value="UniProtKB-ARBA"/>
</dbReference>
<feature type="compositionally biased region" description="Polar residues" evidence="4">
    <location>
        <begin position="26"/>
        <end position="47"/>
    </location>
</feature>
<evidence type="ECO:0000259" key="6">
    <source>
        <dbReference type="Pfam" id="PF00496"/>
    </source>
</evidence>
<feature type="region of interest" description="Disordered" evidence="4">
    <location>
        <begin position="26"/>
        <end position="53"/>
    </location>
</feature>
<dbReference type="CDD" id="cd00995">
    <property type="entry name" value="PBP2_NikA_DppA_OppA_like"/>
    <property type="match status" value="1"/>
</dbReference>